<dbReference type="AlphaFoldDB" id="A0A2K2CUB3"/>
<keyword evidence="1" id="KW-1133">Transmembrane helix</keyword>
<evidence type="ECO:0000313" key="3">
    <source>
        <dbReference type="EMBL" id="PNT65614.1"/>
    </source>
</evidence>
<dbReference type="OrthoDB" id="695273at2759"/>
<dbReference type="InterPro" id="IPR026961">
    <property type="entry name" value="PGG_dom"/>
</dbReference>
<dbReference type="EnsemblPlants" id="PNT65614">
    <property type="protein sequence ID" value="PNT65614"/>
    <property type="gene ID" value="BRADI_4g45162v3"/>
</dbReference>
<evidence type="ECO:0000259" key="2">
    <source>
        <dbReference type="Pfam" id="PF13962"/>
    </source>
</evidence>
<dbReference type="Pfam" id="PF13962">
    <property type="entry name" value="PGG"/>
    <property type="match status" value="1"/>
</dbReference>
<gene>
    <name evidence="3" type="ORF">BRADI_4g45162v3</name>
</gene>
<dbReference type="STRING" id="15368.A0A2K2CUB3"/>
<dbReference type="Proteomes" id="UP000008810">
    <property type="component" value="Chromosome 4"/>
</dbReference>
<keyword evidence="1" id="KW-0472">Membrane</keyword>
<dbReference type="Gramene" id="PNT65614">
    <property type="protein sequence ID" value="PNT65614"/>
    <property type="gene ID" value="BRADI_4g45162v3"/>
</dbReference>
<sequence>MGYAMNSENQIWRALRFVGANYSALRWDISNEKYSRRLKPEEIDKESDKVKDATQMFSIGSVLIATVAFGVTFSPPGGYRADDHPNGGTPTLSGTYTFDAFMMANTLAFICSSIATIGFMFSGTSLIFDIALCALWPFVIIFGWAAIARIHR</sequence>
<name>A0A2K2CUB3_BRADI</name>
<feature type="transmembrane region" description="Helical" evidence="1">
    <location>
        <begin position="96"/>
        <end position="119"/>
    </location>
</feature>
<dbReference type="PANTHER" id="PTHR24177:SF477">
    <property type="entry name" value="OS09G0294901 PROTEIN"/>
    <property type="match status" value="1"/>
</dbReference>
<evidence type="ECO:0000313" key="4">
    <source>
        <dbReference type="EnsemblPlants" id="PNT65614"/>
    </source>
</evidence>
<feature type="transmembrane region" description="Helical" evidence="1">
    <location>
        <begin position="126"/>
        <end position="147"/>
    </location>
</feature>
<accession>A0A2K2CUB3</accession>
<evidence type="ECO:0000313" key="5">
    <source>
        <dbReference type="Proteomes" id="UP000008810"/>
    </source>
</evidence>
<dbReference type="EMBL" id="CM000883">
    <property type="protein sequence ID" value="PNT65614.1"/>
    <property type="molecule type" value="Genomic_DNA"/>
</dbReference>
<proteinExistence type="predicted"/>
<reference evidence="3" key="2">
    <citation type="submission" date="2017-06" db="EMBL/GenBank/DDBJ databases">
        <title>WGS assembly of Brachypodium distachyon.</title>
        <authorList>
            <consortium name="The International Brachypodium Initiative"/>
            <person name="Lucas S."/>
            <person name="Harmon-Smith M."/>
            <person name="Lail K."/>
            <person name="Tice H."/>
            <person name="Grimwood J."/>
            <person name="Bruce D."/>
            <person name="Barry K."/>
            <person name="Shu S."/>
            <person name="Lindquist E."/>
            <person name="Wang M."/>
            <person name="Pitluck S."/>
            <person name="Vogel J.P."/>
            <person name="Garvin D.F."/>
            <person name="Mockler T.C."/>
            <person name="Schmutz J."/>
            <person name="Rokhsar D."/>
            <person name="Bevan M.W."/>
        </authorList>
    </citation>
    <scope>NUCLEOTIDE SEQUENCE</scope>
    <source>
        <strain evidence="3">Bd21</strain>
    </source>
</reference>
<dbReference type="GO" id="GO:0016020">
    <property type="term" value="C:membrane"/>
    <property type="evidence" value="ECO:0000318"/>
    <property type="project" value="GO_Central"/>
</dbReference>
<keyword evidence="5" id="KW-1185">Reference proteome</keyword>
<feature type="domain" description="PGG" evidence="2">
    <location>
        <begin position="48"/>
        <end position="124"/>
    </location>
</feature>
<evidence type="ECO:0000256" key="1">
    <source>
        <dbReference type="SAM" id="Phobius"/>
    </source>
</evidence>
<reference evidence="3 4" key="1">
    <citation type="journal article" date="2010" name="Nature">
        <title>Genome sequencing and analysis of the model grass Brachypodium distachyon.</title>
        <authorList>
            <consortium name="International Brachypodium Initiative"/>
        </authorList>
    </citation>
    <scope>NUCLEOTIDE SEQUENCE [LARGE SCALE GENOMIC DNA]</scope>
    <source>
        <strain evidence="3 4">Bd21</strain>
    </source>
</reference>
<feature type="transmembrane region" description="Helical" evidence="1">
    <location>
        <begin position="56"/>
        <end position="76"/>
    </location>
</feature>
<dbReference type="PANTHER" id="PTHR24177">
    <property type="entry name" value="CASKIN"/>
    <property type="match status" value="1"/>
</dbReference>
<keyword evidence="1" id="KW-0812">Transmembrane</keyword>
<dbReference type="InParanoid" id="A0A2K2CUB3"/>
<protein>
    <recommendedName>
        <fullName evidence="2">PGG domain-containing protein</fullName>
    </recommendedName>
</protein>
<organism evidence="3">
    <name type="scientific">Brachypodium distachyon</name>
    <name type="common">Purple false brome</name>
    <name type="synonym">Trachynia distachya</name>
    <dbReference type="NCBI Taxonomy" id="15368"/>
    <lineage>
        <taxon>Eukaryota</taxon>
        <taxon>Viridiplantae</taxon>
        <taxon>Streptophyta</taxon>
        <taxon>Embryophyta</taxon>
        <taxon>Tracheophyta</taxon>
        <taxon>Spermatophyta</taxon>
        <taxon>Magnoliopsida</taxon>
        <taxon>Liliopsida</taxon>
        <taxon>Poales</taxon>
        <taxon>Poaceae</taxon>
        <taxon>BOP clade</taxon>
        <taxon>Pooideae</taxon>
        <taxon>Stipodae</taxon>
        <taxon>Brachypodieae</taxon>
        <taxon>Brachypodium</taxon>
    </lineage>
</organism>
<reference evidence="4" key="3">
    <citation type="submission" date="2018-08" db="UniProtKB">
        <authorList>
            <consortium name="EnsemblPlants"/>
        </authorList>
    </citation>
    <scope>IDENTIFICATION</scope>
    <source>
        <strain evidence="4">cv. Bd21</strain>
    </source>
</reference>